<dbReference type="AlphaFoldDB" id="A0A7T0C2W5"/>
<accession>A0A7T0C2W5</accession>
<gene>
    <name evidence="1" type="ORF">G3M78_09160</name>
</gene>
<evidence type="ECO:0000313" key="1">
    <source>
        <dbReference type="EMBL" id="QPJ65552.1"/>
    </source>
</evidence>
<sequence length="89" mass="10117">MCQIKDDLICEIIRISQTNLLDRKRIEGGPDSGNDMVVNWVRSNAKQYRENFSELLESYPASELGSILQKLTETGKDLGELLGLKFDRV</sequence>
<dbReference type="KEGG" id="nva:G3M78_09160"/>
<evidence type="ECO:0000313" key="2">
    <source>
        <dbReference type="Proteomes" id="UP000594464"/>
    </source>
</evidence>
<dbReference type="Proteomes" id="UP000594464">
    <property type="component" value="Chromosome"/>
</dbReference>
<name>A0A7T0C2W5_9BACT</name>
<dbReference type="EMBL" id="CP048620">
    <property type="protein sequence ID" value="QPJ65552.1"/>
    <property type="molecule type" value="Genomic_DNA"/>
</dbReference>
<reference evidence="2" key="1">
    <citation type="submission" date="2020-02" db="EMBL/GenBank/DDBJ databases">
        <title>Genomic and physiological characterization of two novel Nitrospinaceae genera.</title>
        <authorList>
            <person name="Mueller A.J."/>
            <person name="Jung M.-Y."/>
            <person name="Strachan C.R."/>
            <person name="Herbold C.W."/>
            <person name="Kirkegaard R.H."/>
            <person name="Daims H."/>
        </authorList>
    </citation>
    <scope>NUCLEOTIDE SEQUENCE [LARGE SCALE GENOMIC DNA]</scope>
</reference>
<protein>
    <submittedName>
        <fullName evidence="1">Uncharacterized protein</fullName>
    </submittedName>
</protein>
<organism evidence="1 2">
    <name type="scientific">Candidatus Nitrohelix vancouverensis</name>
    <dbReference type="NCBI Taxonomy" id="2705534"/>
    <lineage>
        <taxon>Bacteria</taxon>
        <taxon>Pseudomonadati</taxon>
        <taxon>Nitrospinota/Tectimicrobiota group</taxon>
        <taxon>Nitrospinota</taxon>
        <taxon>Nitrospinia</taxon>
        <taxon>Nitrospinales</taxon>
        <taxon>Nitrospinaceae</taxon>
        <taxon>Candidatus Nitrohelix</taxon>
    </lineage>
</organism>
<proteinExistence type="predicted"/>